<organism evidence="2 3">
    <name type="scientific">Amycolatopsis magusensis</name>
    <dbReference type="NCBI Taxonomy" id="882444"/>
    <lineage>
        <taxon>Bacteria</taxon>
        <taxon>Bacillati</taxon>
        <taxon>Actinomycetota</taxon>
        <taxon>Actinomycetes</taxon>
        <taxon>Pseudonocardiales</taxon>
        <taxon>Pseudonocardiaceae</taxon>
        <taxon>Amycolatopsis</taxon>
    </lineage>
</organism>
<sequence>MPRRSTTALVTLSLAFGSLLLVPATAQASAPTYRCQTATLHTILANQPVIGSPCTGPVGPQPPGSVLDESMNRLYSCYYLEGNATPTGMYVFGSSCEEV</sequence>
<dbReference type="Proteomes" id="UP000741013">
    <property type="component" value="Unassembled WGS sequence"/>
</dbReference>
<proteinExistence type="predicted"/>
<feature type="chain" id="PRO_5046543797" evidence="1">
    <location>
        <begin position="29"/>
        <end position="99"/>
    </location>
</feature>
<protein>
    <submittedName>
        <fullName evidence="2">Uncharacterized protein</fullName>
    </submittedName>
</protein>
<comment type="caution">
    <text evidence="2">The sequence shown here is derived from an EMBL/GenBank/DDBJ whole genome shotgun (WGS) entry which is preliminary data.</text>
</comment>
<name>A0ABS4PW42_9PSEU</name>
<dbReference type="EMBL" id="JAGGMS010000001">
    <property type="protein sequence ID" value="MBP2183538.1"/>
    <property type="molecule type" value="Genomic_DNA"/>
</dbReference>
<accession>A0ABS4PW42</accession>
<evidence type="ECO:0000313" key="2">
    <source>
        <dbReference type="EMBL" id="MBP2183538.1"/>
    </source>
</evidence>
<evidence type="ECO:0000256" key="1">
    <source>
        <dbReference type="SAM" id="SignalP"/>
    </source>
</evidence>
<feature type="signal peptide" evidence="1">
    <location>
        <begin position="1"/>
        <end position="28"/>
    </location>
</feature>
<keyword evidence="1" id="KW-0732">Signal</keyword>
<evidence type="ECO:0000313" key="3">
    <source>
        <dbReference type="Proteomes" id="UP000741013"/>
    </source>
</evidence>
<gene>
    <name evidence="2" type="ORF">JOM49_005064</name>
</gene>
<dbReference type="RefSeq" id="WP_209666702.1">
    <property type="nucleotide sequence ID" value="NZ_JAGGMS010000001.1"/>
</dbReference>
<reference evidence="2 3" key="1">
    <citation type="submission" date="2021-03" db="EMBL/GenBank/DDBJ databases">
        <title>Sequencing the genomes of 1000 actinobacteria strains.</title>
        <authorList>
            <person name="Klenk H.-P."/>
        </authorList>
    </citation>
    <scope>NUCLEOTIDE SEQUENCE [LARGE SCALE GENOMIC DNA]</scope>
    <source>
        <strain evidence="2 3">DSM 45510</strain>
    </source>
</reference>
<keyword evidence="3" id="KW-1185">Reference proteome</keyword>